<feature type="domain" description="Glycosyl transferase family 28 C-terminal" evidence="6">
    <location>
        <begin position="1"/>
        <end position="140"/>
    </location>
</feature>
<keyword evidence="3" id="KW-0328">Glycosyltransferase</keyword>
<keyword evidence="5" id="KW-0256">Endoplasmic reticulum</keyword>
<dbReference type="GO" id="GO:0006488">
    <property type="term" value="P:dolichol-linked oligosaccharide biosynthetic process"/>
    <property type="evidence" value="ECO:0007669"/>
    <property type="project" value="InterPro"/>
</dbReference>
<evidence type="ECO:0000256" key="3">
    <source>
        <dbReference type="ARBA" id="ARBA00022676"/>
    </source>
</evidence>
<keyword evidence="8" id="KW-1185">Reference proteome</keyword>
<evidence type="ECO:0000256" key="5">
    <source>
        <dbReference type="ARBA" id="ARBA00022824"/>
    </source>
</evidence>
<organism evidence="7 8">
    <name type="scientific">Clostridium paridis</name>
    <dbReference type="NCBI Taxonomy" id="2803863"/>
    <lineage>
        <taxon>Bacteria</taxon>
        <taxon>Bacillati</taxon>
        <taxon>Bacillota</taxon>
        <taxon>Clostridia</taxon>
        <taxon>Eubacteriales</taxon>
        <taxon>Clostridiaceae</taxon>
        <taxon>Clostridium</taxon>
    </lineage>
</organism>
<keyword evidence="4" id="KW-0808">Transferase</keyword>
<dbReference type="PANTHER" id="PTHR12867">
    <property type="entry name" value="GLYCOSYL TRANSFERASE-RELATED"/>
    <property type="match status" value="1"/>
</dbReference>
<sequence length="158" mass="18248">MIFISLGSQKFQFNRLLEEVDLLVEKGIIEDEVFAQIGYSDYKPKNYRYKEFLDRDEFNNSINKANIVITHGGTGAIISAVKKEKKVIAVARLKKYEEHVDDHQVEIVSQFNEMGLIEGIVDIKDLERAIKDLNTKTYKTYISNNQRIINLIEDFIGS</sequence>
<evidence type="ECO:0000313" key="7">
    <source>
        <dbReference type="EMBL" id="MBL4932627.1"/>
    </source>
</evidence>
<evidence type="ECO:0000256" key="2">
    <source>
        <dbReference type="ARBA" id="ARBA00006962"/>
    </source>
</evidence>
<reference evidence="7" key="1">
    <citation type="submission" date="2021-01" db="EMBL/GenBank/DDBJ databases">
        <title>Genome public.</title>
        <authorList>
            <person name="Liu C."/>
            <person name="Sun Q."/>
        </authorList>
    </citation>
    <scope>NUCLEOTIDE SEQUENCE</scope>
    <source>
        <strain evidence="7">YIM B02565</strain>
    </source>
</reference>
<evidence type="ECO:0000259" key="6">
    <source>
        <dbReference type="Pfam" id="PF04101"/>
    </source>
</evidence>
<dbReference type="InterPro" id="IPR039042">
    <property type="entry name" value="Alg13-like"/>
</dbReference>
<comment type="similarity">
    <text evidence="2">Belongs to the glycosyltransferase 28 family.</text>
</comment>
<dbReference type="GO" id="GO:0016758">
    <property type="term" value="F:hexosyltransferase activity"/>
    <property type="evidence" value="ECO:0007669"/>
    <property type="project" value="InterPro"/>
</dbReference>
<dbReference type="PANTHER" id="PTHR12867:SF6">
    <property type="entry name" value="N-ACETYLGLUCOSAMINYLDIPHOSPHODOLICHOL N-ACETYLGLUCOSAMINYLTRANSFERASE"/>
    <property type="match status" value="1"/>
</dbReference>
<evidence type="ECO:0000313" key="8">
    <source>
        <dbReference type="Proteomes" id="UP000623681"/>
    </source>
</evidence>
<comment type="subcellular location">
    <subcellularLocation>
        <location evidence="1">Endoplasmic reticulum</location>
    </subcellularLocation>
</comment>
<evidence type="ECO:0000256" key="4">
    <source>
        <dbReference type="ARBA" id="ARBA00022679"/>
    </source>
</evidence>
<dbReference type="Gene3D" id="3.40.50.2000">
    <property type="entry name" value="Glycogen Phosphorylase B"/>
    <property type="match status" value="1"/>
</dbReference>
<dbReference type="InterPro" id="IPR007235">
    <property type="entry name" value="Glyco_trans_28_C"/>
</dbReference>
<dbReference type="RefSeq" id="WP_202767971.1">
    <property type="nucleotide sequence ID" value="NZ_JAESWA010000022.1"/>
</dbReference>
<dbReference type="Proteomes" id="UP000623681">
    <property type="component" value="Unassembled WGS sequence"/>
</dbReference>
<dbReference type="NCBIfam" id="NF041548">
    <property type="entry name" value="PssE"/>
    <property type="match status" value="1"/>
</dbReference>
<dbReference type="Pfam" id="PF04101">
    <property type="entry name" value="Glyco_tran_28_C"/>
    <property type="match status" value="1"/>
</dbReference>
<proteinExistence type="inferred from homology"/>
<accession>A0A937FHY8</accession>
<name>A0A937FHY8_9CLOT</name>
<evidence type="ECO:0000256" key="1">
    <source>
        <dbReference type="ARBA" id="ARBA00004240"/>
    </source>
</evidence>
<dbReference type="AlphaFoldDB" id="A0A937FHY8"/>
<dbReference type="EMBL" id="JAESWA010000022">
    <property type="protein sequence ID" value="MBL4932627.1"/>
    <property type="molecule type" value="Genomic_DNA"/>
</dbReference>
<protein>
    <submittedName>
        <fullName evidence="7">Beta(1,3)galactosyltransferase EpsH</fullName>
    </submittedName>
</protein>
<gene>
    <name evidence="7" type="ORF">JK634_12460</name>
</gene>
<dbReference type="InterPro" id="IPR048097">
    <property type="entry name" value="Cps14G-like"/>
</dbReference>
<comment type="caution">
    <text evidence="7">The sequence shown here is derived from an EMBL/GenBank/DDBJ whole genome shotgun (WGS) entry which is preliminary data.</text>
</comment>